<dbReference type="PANTHER" id="PTHR21678">
    <property type="entry name" value="GROWTH INHIBITION AND DIFFERENTIATION RELATED PROTEIN 88"/>
    <property type="match status" value="1"/>
</dbReference>
<feature type="compositionally biased region" description="Basic residues" evidence="1">
    <location>
        <begin position="190"/>
        <end position="204"/>
    </location>
</feature>
<dbReference type="InterPro" id="IPR035979">
    <property type="entry name" value="RBD_domain_sf"/>
</dbReference>
<feature type="region of interest" description="Disordered" evidence="1">
    <location>
        <begin position="62"/>
        <end position="349"/>
    </location>
</feature>
<dbReference type="EMBL" id="OB660137">
    <property type="protein sequence ID" value="CAD7223010.1"/>
    <property type="molecule type" value="Genomic_DNA"/>
</dbReference>
<feature type="region of interest" description="Disordered" evidence="1">
    <location>
        <begin position="386"/>
        <end position="411"/>
    </location>
</feature>
<feature type="compositionally biased region" description="Basic and acidic residues" evidence="1">
    <location>
        <begin position="263"/>
        <end position="283"/>
    </location>
</feature>
<evidence type="ECO:0000313" key="2">
    <source>
        <dbReference type="EMBL" id="CAD7223010.1"/>
    </source>
</evidence>
<dbReference type="SUPFAM" id="SSF54928">
    <property type="entry name" value="RNA-binding domain, RBD"/>
    <property type="match status" value="1"/>
</dbReference>
<feature type="region of interest" description="Disordered" evidence="1">
    <location>
        <begin position="447"/>
        <end position="492"/>
    </location>
</feature>
<feature type="compositionally biased region" description="Basic and acidic residues" evidence="1">
    <location>
        <begin position="215"/>
        <end position="237"/>
    </location>
</feature>
<name>A0A7R8ZGQ6_9CRUS</name>
<dbReference type="InterPro" id="IPR012677">
    <property type="entry name" value="Nucleotide-bd_a/b_plait_sf"/>
</dbReference>
<dbReference type="OrthoDB" id="5418203at2759"/>
<feature type="compositionally biased region" description="Basic residues" evidence="1">
    <location>
        <begin position="154"/>
        <end position="163"/>
    </location>
</feature>
<protein>
    <submittedName>
        <fullName evidence="2">Uncharacterized protein</fullName>
    </submittedName>
</protein>
<feature type="compositionally biased region" description="Basic residues" evidence="1">
    <location>
        <begin position="320"/>
        <end position="331"/>
    </location>
</feature>
<feature type="compositionally biased region" description="Polar residues" evidence="1">
    <location>
        <begin position="447"/>
        <end position="457"/>
    </location>
</feature>
<feature type="compositionally biased region" description="Acidic residues" evidence="1">
    <location>
        <begin position="475"/>
        <end position="490"/>
    </location>
</feature>
<gene>
    <name evidence="2" type="ORF">CTOB1V02_LOCUS1005</name>
</gene>
<proteinExistence type="predicted"/>
<accession>A0A7R8ZGQ6</accession>
<organism evidence="2">
    <name type="scientific">Cyprideis torosa</name>
    <dbReference type="NCBI Taxonomy" id="163714"/>
    <lineage>
        <taxon>Eukaryota</taxon>
        <taxon>Metazoa</taxon>
        <taxon>Ecdysozoa</taxon>
        <taxon>Arthropoda</taxon>
        <taxon>Crustacea</taxon>
        <taxon>Oligostraca</taxon>
        <taxon>Ostracoda</taxon>
        <taxon>Podocopa</taxon>
        <taxon>Podocopida</taxon>
        <taxon>Cytherocopina</taxon>
        <taxon>Cytheroidea</taxon>
        <taxon>Cytherideidae</taxon>
        <taxon>Cyprideis</taxon>
    </lineage>
</organism>
<dbReference type="Gene3D" id="3.30.70.330">
    <property type="match status" value="1"/>
</dbReference>
<dbReference type="InterPro" id="IPR039884">
    <property type="entry name" value="R3HC1/R3HCL"/>
</dbReference>
<evidence type="ECO:0000256" key="1">
    <source>
        <dbReference type="SAM" id="MobiDB-lite"/>
    </source>
</evidence>
<feature type="compositionally biased region" description="Basic and acidic residues" evidence="1">
    <location>
        <begin position="389"/>
        <end position="411"/>
    </location>
</feature>
<dbReference type="GO" id="GO:0003676">
    <property type="term" value="F:nucleic acid binding"/>
    <property type="evidence" value="ECO:0007669"/>
    <property type="project" value="InterPro"/>
</dbReference>
<dbReference type="AlphaFoldDB" id="A0A7R8ZGQ6"/>
<dbReference type="PANTHER" id="PTHR21678:SF0">
    <property type="entry name" value="C3H1-TYPE DOMAIN-CONTAINING PROTEIN"/>
    <property type="match status" value="1"/>
</dbReference>
<reference evidence="2" key="1">
    <citation type="submission" date="2020-11" db="EMBL/GenBank/DDBJ databases">
        <authorList>
            <person name="Tran Van P."/>
        </authorList>
    </citation>
    <scope>NUCLEOTIDE SEQUENCE</scope>
</reference>
<feature type="compositionally biased region" description="Basic and acidic residues" evidence="1">
    <location>
        <begin position="297"/>
        <end position="319"/>
    </location>
</feature>
<feature type="compositionally biased region" description="Low complexity" evidence="1">
    <location>
        <begin position="65"/>
        <end position="92"/>
    </location>
</feature>
<sequence>MLWRSIGYLLGIEDEFNVCKDSLEDTRLAVETIAELYLRPQFAFASLRTSSMMEVLRRSETDLASAGGRSRRSSCSSEVQSPSCGSPGIRSSRPPRPTRAVYVPPHLRGGERSEAPRGIAPLLPELSYDRRLPSSRRNSGASVNIPIGEDPSQRRQRTWRRRRKEEEAVEGEEDSGPKGDLTGEGEEGKKKSRRTRRGKRRSNRLKSTDQEMEEEKVQERKGKIEMDEKKEKGRLESAEMDGGANKGVERQFEVEEESDVGEDGGKRRLCRERGERARLRSGEVEVEELINEGGVEMTEKVAKGDDEDGDRSVLEEGDKRRRRKGRGKRSRRSQEKEGGALPVTCDEERERFPVNSEMLEEMVSSCLKEEDEKVVLEETSVRLQVMSLKGKEESPRGSTTKRQDKDSESPVKDLYMEMLTIFSHKETKGGVVYDDWEESLYDSSLDVSPLRQSSIDSDPSPCSRRRKTRRKEGCESVDEGVQEADSEDDTYGSQSRLDHVLEVYDFPKEFTTKQVLEPFFHQTEYVHIKWVDDTHAAVIFDTAHAARTALGNRHPFFKLRPMTSASPQTIEKLSRIPIHKLQVPKERPVTTGLMARRMIAKGLGIRDMTPHATQMRDKRLLEAARIKKMEEKASRFNAWEGC</sequence>